<organism evidence="8 9">
    <name type="scientific">Entamoeba invadens IP1</name>
    <dbReference type="NCBI Taxonomy" id="370355"/>
    <lineage>
        <taxon>Eukaryota</taxon>
        <taxon>Amoebozoa</taxon>
        <taxon>Evosea</taxon>
        <taxon>Archamoebae</taxon>
        <taxon>Mastigamoebida</taxon>
        <taxon>Entamoebidae</taxon>
        <taxon>Entamoeba</taxon>
    </lineage>
</organism>
<feature type="domain" description="DNA2/NAM7 helicase helicase" evidence="6">
    <location>
        <begin position="1"/>
        <end position="58"/>
    </location>
</feature>
<accession>A0A0A1U7X3</accession>
<evidence type="ECO:0000256" key="2">
    <source>
        <dbReference type="ARBA" id="ARBA00022801"/>
    </source>
</evidence>
<reference evidence="8 9" key="1">
    <citation type="submission" date="2012-10" db="EMBL/GenBank/DDBJ databases">
        <authorList>
            <person name="Zafar N."/>
            <person name="Inman J."/>
            <person name="Hall N."/>
            <person name="Lorenzi H."/>
            <person name="Caler E."/>
        </authorList>
    </citation>
    <scope>NUCLEOTIDE SEQUENCE [LARGE SCALE GENOMIC DNA]</scope>
    <source>
        <strain evidence="8 9">IP1</strain>
    </source>
</reference>
<dbReference type="InterPro" id="IPR041679">
    <property type="entry name" value="DNA2/NAM7-like_C"/>
</dbReference>
<feature type="domain" description="DNA2/NAM7 helicase-like C-terminal" evidence="7">
    <location>
        <begin position="66"/>
        <end position="251"/>
    </location>
</feature>
<feature type="non-terminal residue" evidence="8">
    <location>
        <position position="1"/>
    </location>
</feature>
<keyword evidence="2" id="KW-0378">Hydrolase</keyword>
<evidence type="ECO:0000256" key="5">
    <source>
        <dbReference type="SAM" id="MobiDB-lite"/>
    </source>
</evidence>
<dbReference type="GO" id="GO:0004386">
    <property type="term" value="F:helicase activity"/>
    <property type="evidence" value="ECO:0007669"/>
    <property type="project" value="UniProtKB-KW"/>
</dbReference>
<dbReference type="InterPro" id="IPR047187">
    <property type="entry name" value="SF1_C_Upf1"/>
</dbReference>
<dbReference type="Proteomes" id="UP000014680">
    <property type="component" value="Unassembled WGS sequence"/>
</dbReference>
<dbReference type="AlphaFoldDB" id="A0A0A1U7X3"/>
<dbReference type="PANTHER" id="PTHR10887:SF495">
    <property type="entry name" value="HELICASE SENATAXIN ISOFORM X1-RELATED"/>
    <property type="match status" value="1"/>
</dbReference>
<feature type="compositionally biased region" description="Acidic residues" evidence="5">
    <location>
        <begin position="299"/>
        <end position="309"/>
    </location>
</feature>
<gene>
    <name evidence="8" type="ORF">EIN_280150</name>
</gene>
<evidence type="ECO:0000256" key="1">
    <source>
        <dbReference type="ARBA" id="ARBA00022741"/>
    </source>
</evidence>
<evidence type="ECO:0000259" key="6">
    <source>
        <dbReference type="Pfam" id="PF13086"/>
    </source>
</evidence>
<dbReference type="GO" id="GO:0016604">
    <property type="term" value="C:nuclear body"/>
    <property type="evidence" value="ECO:0007669"/>
    <property type="project" value="TreeGrafter"/>
</dbReference>
<dbReference type="EMBL" id="KB206481">
    <property type="protein sequence ID" value="ELP90998.1"/>
    <property type="molecule type" value="Genomic_DNA"/>
</dbReference>
<name>A0A0A1U7X3_ENTIV</name>
<protein>
    <submittedName>
        <fullName evidence="8">Suppressor with morphological effect on genitalia family protein (Smg-2)</fullName>
    </submittedName>
</protein>
<keyword evidence="3" id="KW-0347">Helicase</keyword>
<dbReference type="GO" id="GO:0001147">
    <property type="term" value="F:transcription termination site sequence-specific DNA binding"/>
    <property type="evidence" value="ECO:0007669"/>
    <property type="project" value="TreeGrafter"/>
</dbReference>
<evidence type="ECO:0000256" key="3">
    <source>
        <dbReference type="ARBA" id="ARBA00022806"/>
    </source>
</evidence>
<evidence type="ECO:0000313" key="9">
    <source>
        <dbReference type="Proteomes" id="UP000014680"/>
    </source>
</evidence>
<keyword evidence="9" id="KW-1185">Reference proteome</keyword>
<dbReference type="Gene3D" id="3.40.50.300">
    <property type="entry name" value="P-loop containing nucleotide triphosphate hydrolases"/>
    <property type="match status" value="2"/>
</dbReference>
<dbReference type="FunFam" id="3.40.50.300:FF:000326">
    <property type="entry name" value="P-loop containing nucleoside triphosphate hydrolase"/>
    <property type="match status" value="1"/>
</dbReference>
<evidence type="ECO:0000313" key="8">
    <source>
        <dbReference type="EMBL" id="ELP90998.1"/>
    </source>
</evidence>
<dbReference type="RefSeq" id="XP_004257769.1">
    <property type="nucleotide sequence ID" value="XM_004257721.1"/>
</dbReference>
<dbReference type="InterPro" id="IPR027417">
    <property type="entry name" value="P-loop_NTPase"/>
</dbReference>
<dbReference type="GO" id="GO:0005524">
    <property type="term" value="F:ATP binding"/>
    <property type="evidence" value="ECO:0007669"/>
    <property type="project" value="UniProtKB-KW"/>
</dbReference>
<evidence type="ECO:0000256" key="4">
    <source>
        <dbReference type="ARBA" id="ARBA00022840"/>
    </source>
</evidence>
<dbReference type="GO" id="GO:0005694">
    <property type="term" value="C:chromosome"/>
    <property type="evidence" value="ECO:0007669"/>
    <property type="project" value="UniProtKB-ARBA"/>
</dbReference>
<dbReference type="InterPro" id="IPR045055">
    <property type="entry name" value="DNA2/NAM7-like"/>
</dbReference>
<keyword evidence="4" id="KW-0067">ATP-binding</keyword>
<sequence>CDVVASTLSKCAFCVQYACVVIDESAQSIEPETFGAMIRVQKAVLIGDVQQLPPTVLSTEGKKGGLEKSMFERLLLNKVPYALLTTQYRMHPQIAKFPNDNFYAGKLLNGVSEDDRSDQRLQGILPNPLFPVMFVHCKGDEFYGVSGKSYGNSQEKEVVQYLIDLFNRKGIKDNEIGIISPYSTQRELLGVAHKTIEVASVDGFQGNEKEFIIISCVRSNEQQGIGFLSDHRRLNVALTRAKRGLVIVGDAHTLISNQIFRNLMKYIYDRGNFVHVIKNEEMSGEGTPSLNETSHSSQSEDETEAEEYS</sequence>
<dbReference type="CDD" id="cd18808">
    <property type="entry name" value="SF1_C_Upf1"/>
    <property type="match status" value="1"/>
</dbReference>
<evidence type="ECO:0000259" key="7">
    <source>
        <dbReference type="Pfam" id="PF13087"/>
    </source>
</evidence>
<dbReference type="GO" id="GO:0016787">
    <property type="term" value="F:hydrolase activity"/>
    <property type="evidence" value="ECO:0007669"/>
    <property type="project" value="UniProtKB-KW"/>
</dbReference>
<keyword evidence="1" id="KW-0547">Nucleotide-binding</keyword>
<dbReference type="PANTHER" id="PTHR10887">
    <property type="entry name" value="DNA2/NAM7 HELICASE FAMILY"/>
    <property type="match status" value="1"/>
</dbReference>
<dbReference type="GO" id="GO:0006369">
    <property type="term" value="P:termination of RNA polymerase II transcription"/>
    <property type="evidence" value="ECO:0007669"/>
    <property type="project" value="TreeGrafter"/>
</dbReference>
<dbReference type="SUPFAM" id="SSF52540">
    <property type="entry name" value="P-loop containing nucleoside triphosphate hydrolases"/>
    <property type="match status" value="1"/>
</dbReference>
<feature type="region of interest" description="Disordered" evidence="5">
    <location>
        <begin position="283"/>
        <end position="309"/>
    </location>
</feature>
<dbReference type="OrthoDB" id="29699at2759"/>
<dbReference type="InterPro" id="IPR041677">
    <property type="entry name" value="DNA2/NAM7_AAA_11"/>
</dbReference>
<proteinExistence type="predicted"/>
<dbReference type="GeneID" id="14889966"/>
<feature type="compositionally biased region" description="Polar residues" evidence="5">
    <location>
        <begin position="286"/>
        <end position="297"/>
    </location>
</feature>
<dbReference type="Pfam" id="PF13087">
    <property type="entry name" value="AAA_12"/>
    <property type="match status" value="1"/>
</dbReference>
<dbReference type="KEGG" id="eiv:EIN_280150"/>
<dbReference type="Pfam" id="PF13086">
    <property type="entry name" value="AAA_11"/>
    <property type="match status" value="1"/>
</dbReference>
<dbReference type="OMA" id="ANDLFYA"/>
<dbReference type="VEuPathDB" id="AmoebaDB:EIN_280150"/>